<protein>
    <recommendedName>
        <fullName evidence="4">Secreted protein</fullName>
    </recommendedName>
</protein>
<dbReference type="RefSeq" id="WP_103207340.1">
    <property type="nucleotide sequence ID" value="NZ_BJML01000005.1"/>
</dbReference>
<feature type="signal peptide" evidence="1">
    <location>
        <begin position="1"/>
        <end position="23"/>
    </location>
</feature>
<evidence type="ECO:0000256" key="1">
    <source>
        <dbReference type="SAM" id="SignalP"/>
    </source>
</evidence>
<reference evidence="2 3" key="1">
    <citation type="submission" date="2019-06" db="EMBL/GenBank/DDBJ databases">
        <title>Whole genome shotgun sequence of Microbacterium testaceum NBRC 12675.</title>
        <authorList>
            <person name="Hosoyama A."/>
            <person name="Uohara A."/>
            <person name="Ohji S."/>
            <person name="Ichikawa N."/>
        </authorList>
    </citation>
    <scope>NUCLEOTIDE SEQUENCE [LARGE SCALE GENOMIC DNA]</scope>
    <source>
        <strain evidence="2 3">NBRC 12675</strain>
    </source>
</reference>
<dbReference type="AlphaFoldDB" id="A0A4Y3QLD3"/>
<keyword evidence="1" id="KW-0732">Signal</keyword>
<comment type="caution">
    <text evidence="2">The sequence shown here is derived from an EMBL/GenBank/DDBJ whole genome shotgun (WGS) entry which is preliminary data.</text>
</comment>
<dbReference type="Proteomes" id="UP000319525">
    <property type="component" value="Unassembled WGS sequence"/>
</dbReference>
<evidence type="ECO:0000313" key="2">
    <source>
        <dbReference type="EMBL" id="GEB45891.1"/>
    </source>
</evidence>
<feature type="chain" id="PRO_5038908356" description="Secreted protein" evidence="1">
    <location>
        <begin position="24"/>
        <end position="165"/>
    </location>
</feature>
<gene>
    <name evidence="2" type="ORF">MTE01_18360</name>
</gene>
<accession>A0A4Y3QLD3</accession>
<dbReference type="GeneID" id="57144522"/>
<dbReference type="OrthoDB" id="5071629at2"/>
<name>A0A4Y3QLD3_MICTE</name>
<dbReference type="PROSITE" id="PS51257">
    <property type="entry name" value="PROKAR_LIPOPROTEIN"/>
    <property type="match status" value="1"/>
</dbReference>
<evidence type="ECO:0008006" key="4">
    <source>
        <dbReference type="Google" id="ProtNLM"/>
    </source>
</evidence>
<organism evidence="2 3">
    <name type="scientific">Microbacterium testaceum</name>
    <name type="common">Aureobacterium testaceum</name>
    <name type="synonym">Brevibacterium testaceum</name>
    <dbReference type="NCBI Taxonomy" id="2033"/>
    <lineage>
        <taxon>Bacteria</taxon>
        <taxon>Bacillati</taxon>
        <taxon>Actinomycetota</taxon>
        <taxon>Actinomycetes</taxon>
        <taxon>Micrococcales</taxon>
        <taxon>Microbacteriaceae</taxon>
        <taxon>Microbacterium</taxon>
    </lineage>
</organism>
<evidence type="ECO:0000313" key="3">
    <source>
        <dbReference type="Proteomes" id="UP000319525"/>
    </source>
</evidence>
<sequence length="165" mass="17267">MRRSPLPLLTVSLLATGLAGCTADAPTDLPTKKFTKSMSALRIDARETSDDLVAAFGEIRFDQPVDVDVEQCAGEEAGIGRWHWSRVFGATDPVSTIAGLRDSSAGSASVTTGAPGDVEMTPGRSVTAQLPWTLIRDDAGSYLLQAQEGPEGIVSITVFSACGVL</sequence>
<dbReference type="EMBL" id="BJML01000005">
    <property type="protein sequence ID" value="GEB45891.1"/>
    <property type="molecule type" value="Genomic_DNA"/>
</dbReference>
<proteinExistence type="predicted"/>